<dbReference type="Pfam" id="PF08376">
    <property type="entry name" value="NIT"/>
    <property type="match status" value="1"/>
</dbReference>
<keyword evidence="6" id="KW-0812">Transmembrane</keyword>
<dbReference type="OrthoDB" id="9774644at2"/>
<keyword evidence="9" id="KW-1185">Reference proteome</keyword>
<dbReference type="AlphaFoldDB" id="E0URV6"/>
<dbReference type="InterPro" id="IPR000160">
    <property type="entry name" value="GGDEF_dom"/>
</dbReference>
<dbReference type="RefSeq" id="WP_013327873.1">
    <property type="nucleotide sequence ID" value="NC_014506.1"/>
</dbReference>
<feature type="domain" description="GGDEF" evidence="7">
    <location>
        <begin position="590"/>
        <end position="725"/>
    </location>
</feature>
<dbReference type="CDD" id="cd01949">
    <property type="entry name" value="GGDEF"/>
    <property type="match status" value="1"/>
</dbReference>
<dbReference type="NCBIfam" id="NF033749">
    <property type="entry name" value="bact_hemeryth"/>
    <property type="match status" value="1"/>
</dbReference>
<dbReference type="PANTHER" id="PTHR45138:SF9">
    <property type="entry name" value="DIGUANYLATE CYCLASE DGCM-RELATED"/>
    <property type="match status" value="1"/>
</dbReference>
<comment type="catalytic activity">
    <reaction evidence="5">
        <text>2 GTP = 3',3'-c-di-GMP + 2 diphosphate</text>
        <dbReference type="Rhea" id="RHEA:24898"/>
        <dbReference type="ChEBI" id="CHEBI:33019"/>
        <dbReference type="ChEBI" id="CHEBI:37565"/>
        <dbReference type="ChEBI" id="CHEBI:58805"/>
        <dbReference type="EC" id="2.7.7.65"/>
    </reaction>
</comment>
<accession>E0URV6</accession>
<evidence type="ECO:0000256" key="1">
    <source>
        <dbReference type="ARBA" id="ARBA00010587"/>
    </source>
</evidence>
<keyword evidence="6" id="KW-1133">Transmembrane helix</keyword>
<protein>
    <recommendedName>
        <fullName evidence="2">diguanylate cyclase</fullName>
        <ecNumber evidence="2">2.7.7.65</ecNumber>
    </recommendedName>
</protein>
<keyword evidence="3" id="KW-0479">Metal-binding</keyword>
<gene>
    <name evidence="8" type="ordered locus">Saut_2078</name>
</gene>
<evidence type="ECO:0000256" key="6">
    <source>
        <dbReference type="SAM" id="Phobius"/>
    </source>
</evidence>
<dbReference type="Pfam" id="PF01814">
    <property type="entry name" value="Hemerythrin"/>
    <property type="match status" value="1"/>
</dbReference>
<keyword evidence="6" id="KW-0472">Membrane</keyword>
<sequence>MIEWNEGLNLGIKDLDDDHKQLLNIINELLDAINKDMAANIIAEKFTQLQSYTQSHYRREEEYLRKCGCIKLKEYKAKQHIFNNKIVNLKKKLASLQNYEIFQEISLFLTEWLVSHIIEDNISAINALGECDLNQKKEEADTSFFARLSKKTTDKFSFTKRIFFSVLIPFMGMLLFGSIVIFANFNKYLDMKKIYTITSVIPYTNDLIHNLQIERGLSSGSLSSREGKFKDALQKERKIVDKKLIAFINKINTSSTFSAIPIEPYIKIFSKNRVLLANVRKKIDNRTVSKKKAISIYTNIIKDMLEITPKLASLKITKELSSSIITLSALQNFKESLGLERAYGTIILENKNASAEEYIAFMQLLSRRDTFLYMFNNTATKAQKTTVNSIMSSIKIKKINKDEKDIRNYHFGNLDSKNWFKLTTEFINRVKLFEDKCTSDINTYVETQIDDTVINFIIWIIFNTFILFITLFILYTFRSSTKLQIEQLTKAMKNLARGGRSLRLSPIKLHRDEMAYIYDAYEITRQNLLKGDIYTQMYLNQKEIELKNKQKENLQLEEMAFIDPLTGAVNRRKGEELFALELERATRYKRDLSFLMLDIDHFKQVNDTYGHAVGDEVLKHFSSICLKMARHLDVVARIGGEEFAVMLPETNSEGAYEFAERFREKICNSSVIIDNTTTIKYSVSIGISSLDITYDKDVKTILERADKALYQAKKSGRNTTNIYIT</sequence>
<feature type="transmembrane region" description="Helical" evidence="6">
    <location>
        <begin position="456"/>
        <end position="477"/>
    </location>
</feature>
<reference evidence="9" key="1">
    <citation type="journal article" date="2010" name="Stand. Genomic Sci.">
        <title>Complete genome sequence of Sulfurimonas autotrophica type strain (OK10).</title>
        <authorList>
            <person name="Sikorski J."/>
            <person name="Munk C."/>
            <person name="Lapidus A."/>
            <person name="Djao O."/>
            <person name="Lucas S."/>
            <person name="Glavina Del Rio T."/>
            <person name="Nolan M."/>
            <person name="Tice H."/>
            <person name="Han C."/>
            <person name="Cheng J."/>
            <person name="Tapia R."/>
            <person name="Goodwin L."/>
            <person name="Pitluck S."/>
            <person name="Liolios K."/>
            <person name="Ivanova N."/>
            <person name="Mavromatis K."/>
            <person name="Mikhailova N."/>
            <person name="Pati A."/>
            <person name="Sims D."/>
            <person name="Meincke L."/>
            <person name="Brettin T."/>
            <person name="Detter J."/>
            <person name="Chen A."/>
            <person name="Palaniappan K."/>
            <person name="Land M."/>
            <person name="Hauser L."/>
            <person name="Chang Y."/>
            <person name="Jeffries C."/>
            <person name="Rohde M."/>
            <person name="Lang E."/>
            <person name="Spring S."/>
            <person name="Goker M."/>
            <person name="Woyke T."/>
            <person name="Bristow J."/>
            <person name="Eisen J."/>
            <person name="Markowitz V."/>
            <person name="Hugenholtz P."/>
            <person name="Kyrpides N."/>
            <person name="Klenk H."/>
        </authorList>
    </citation>
    <scope>NUCLEOTIDE SEQUENCE [LARGE SCALE GENOMIC DNA]</scope>
    <source>
        <strain evidence="9">ATCC BAA-671 / DSM 16294 / JCM 11897 / OK10</strain>
    </source>
</reference>
<dbReference type="EMBL" id="CP002205">
    <property type="protein sequence ID" value="ADN10120.1"/>
    <property type="molecule type" value="Genomic_DNA"/>
</dbReference>
<dbReference type="KEGG" id="sua:Saut_2078"/>
<dbReference type="NCBIfam" id="TIGR00254">
    <property type="entry name" value="GGDEF"/>
    <property type="match status" value="1"/>
</dbReference>
<dbReference type="CDD" id="cd12107">
    <property type="entry name" value="Hemerythrin"/>
    <property type="match status" value="1"/>
</dbReference>
<dbReference type="InterPro" id="IPR012827">
    <property type="entry name" value="Hemerythrin_metal-bd"/>
</dbReference>
<dbReference type="FunFam" id="3.30.70.270:FF:000001">
    <property type="entry name" value="Diguanylate cyclase domain protein"/>
    <property type="match status" value="1"/>
</dbReference>
<organism evidence="8 9">
    <name type="scientific">Sulfurimonas autotrophica (strain ATCC BAA-671 / DSM 16294 / JCM 11897 / OK10)</name>
    <dbReference type="NCBI Taxonomy" id="563040"/>
    <lineage>
        <taxon>Bacteria</taxon>
        <taxon>Pseudomonadati</taxon>
        <taxon>Campylobacterota</taxon>
        <taxon>Epsilonproteobacteria</taxon>
        <taxon>Campylobacterales</taxon>
        <taxon>Sulfurimonadaceae</taxon>
        <taxon>Sulfurimonas</taxon>
    </lineage>
</organism>
<dbReference type="InterPro" id="IPR029787">
    <property type="entry name" value="Nucleotide_cyclase"/>
</dbReference>
<proteinExistence type="inferred from homology"/>
<dbReference type="InterPro" id="IPR035938">
    <property type="entry name" value="Hemerythrin-like_sf"/>
</dbReference>
<dbReference type="STRING" id="563040.Saut_2078"/>
<dbReference type="HOGENOM" id="CLU_382983_0_0_7"/>
<dbReference type="InterPro" id="IPR013587">
    <property type="entry name" value="Nitrate/nitrite_sensing"/>
</dbReference>
<dbReference type="PANTHER" id="PTHR45138">
    <property type="entry name" value="REGULATORY COMPONENTS OF SENSORY TRANSDUCTION SYSTEM"/>
    <property type="match status" value="1"/>
</dbReference>
<evidence type="ECO:0000256" key="3">
    <source>
        <dbReference type="ARBA" id="ARBA00022723"/>
    </source>
</evidence>
<dbReference type="GO" id="GO:0052621">
    <property type="term" value="F:diguanylate cyclase activity"/>
    <property type="evidence" value="ECO:0007669"/>
    <property type="project" value="UniProtKB-EC"/>
</dbReference>
<evidence type="ECO:0000256" key="5">
    <source>
        <dbReference type="ARBA" id="ARBA00034247"/>
    </source>
</evidence>
<dbReference type="InterPro" id="IPR050469">
    <property type="entry name" value="Diguanylate_Cyclase"/>
</dbReference>
<dbReference type="Gene3D" id="1.20.120.50">
    <property type="entry name" value="Hemerythrin-like"/>
    <property type="match status" value="1"/>
</dbReference>
<evidence type="ECO:0000259" key="7">
    <source>
        <dbReference type="PROSITE" id="PS50887"/>
    </source>
</evidence>
<dbReference type="SMART" id="SM00267">
    <property type="entry name" value="GGDEF"/>
    <property type="match status" value="1"/>
</dbReference>
<dbReference type="eggNOG" id="COG2703">
    <property type="taxonomic scope" value="Bacteria"/>
</dbReference>
<evidence type="ECO:0000313" key="8">
    <source>
        <dbReference type="EMBL" id="ADN10120.1"/>
    </source>
</evidence>
<evidence type="ECO:0000256" key="4">
    <source>
        <dbReference type="ARBA" id="ARBA00023004"/>
    </source>
</evidence>
<dbReference type="Proteomes" id="UP000007803">
    <property type="component" value="Chromosome"/>
</dbReference>
<dbReference type="GO" id="GO:0046872">
    <property type="term" value="F:metal ion binding"/>
    <property type="evidence" value="ECO:0007669"/>
    <property type="project" value="UniProtKB-KW"/>
</dbReference>
<dbReference type="Gene3D" id="3.30.70.270">
    <property type="match status" value="1"/>
</dbReference>
<feature type="transmembrane region" description="Helical" evidence="6">
    <location>
        <begin position="162"/>
        <end position="185"/>
    </location>
</feature>
<evidence type="ECO:0000313" key="9">
    <source>
        <dbReference type="Proteomes" id="UP000007803"/>
    </source>
</evidence>
<dbReference type="Pfam" id="PF00990">
    <property type="entry name" value="GGDEF"/>
    <property type="match status" value="1"/>
</dbReference>
<dbReference type="SUPFAM" id="SSF47188">
    <property type="entry name" value="Hemerythrin-like"/>
    <property type="match status" value="1"/>
</dbReference>
<name>E0URV6_SULAO</name>
<dbReference type="eggNOG" id="COG3706">
    <property type="taxonomic scope" value="Bacteria"/>
</dbReference>
<evidence type="ECO:0000256" key="2">
    <source>
        <dbReference type="ARBA" id="ARBA00012528"/>
    </source>
</evidence>
<dbReference type="NCBIfam" id="TIGR02481">
    <property type="entry name" value="hemeryth_dom"/>
    <property type="match status" value="1"/>
</dbReference>
<dbReference type="EC" id="2.7.7.65" evidence="2"/>
<dbReference type="InterPro" id="IPR012312">
    <property type="entry name" value="Hemerythrin-like"/>
</dbReference>
<dbReference type="SUPFAM" id="SSF55073">
    <property type="entry name" value="Nucleotide cyclase"/>
    <property type="match status" value="1"/>
</dbReference>
<comment type="similarity">
    <text evidence="1">Belongs to the hemerythrin family.</text>
</comment>
<dbReference type="PROSITE" id="PS50887">
    <property type="entry name" value="GGDEF"/>
    <property type="match status" value="1"/>
</dbReference>
<dbReference type="InterPro" id="IPR043128">
    <property type="entry name" value="Rev_trsase/Diguanyl_cyclase"/>
</dbReference>
<keyword evidence="4" id="KW-0408">Iron</keyword>